<organism evidence="1 3">
    <name type="scientific">Agrobacterium larrymoorei</name>
    <dbReference type="NCBI Taxonomy" id="160699"/>
    <lineage>
        <taxon>Bacteria</taxon>
        <taxon>Pseudomonadati</taxon>
        <taxon>Pseudomonadota</taxon>
        <taxon>Alphaproteobacteria</taxon>
        <taxon>Hyphomicrobiales</taxon>
        <taxon>Rhizobiaceae</taxon>
        <taxon>Rhizobium/Agrobacterium group</taxon>
        <taxon>Agrobacterium</taxon>
    </lineage>
</organism>
<evidence type="ECO:0000313" key="4">
    <source>
        <dbReference type="Proteomes" id="UP000826513"/>
    </source>
</evidence>
<proteinExistence type="predicted"/>
<dbReference type="AlphaFoldDB" id="A0A4D7DKJ0"/>
<dbReference type="Proteomes" id="UP000298545">
    <property type="component" value="Chromosome circular"/>
</dbReference>
<dbReference type="Proteomes" id="UP000826513">
    <property type="component" value="Chromosome 1"/>
</dbReference>
<dbReference type="OrthoDB" id="7593450at2"/>
<dbReference type="KEGG" id="alf:CFBP5473_00590"/>
<gene>
    <name evidence="1" type="ORF">CFBP5473_00590</name>
    <name evidence="2" type="ORF">J5285_04795</name>
</gene>
<name>A0A4D7DKJ0_9HYPH</name>
<sequence length="184" mass="21291">MTSDSLPVSAADVLAFWNDAGPDKWFNKDAHFDASFHERFFELHFMAARRELDSWLDSAESSLALLLLLDQFPRNCFRGTAHMYATDPLALHYAEQAMAKGLDQQIDEELRIFFYLPHMHSEKIEDQELCCKLCEPLGERCLPFAIEHRDIVKRFGRFPHRNDILLRPTTPEEEAFLREGGFAG</sequence>
<dbReference type="InterPro" id="IPR011990">
    <property type="entry name" value="TPR-like_helical_dom_sf"/>
</dbReference>
<dbReference type="InterPro" id="IPR010323">
    <property type="entry name" value="DUF924"/>
</dbReference>
<evidence type="ECO:0000313" key="3">
    <source>
        <dbReference type="Proteomes" id="UP000298545"/>
    </source>
</evidence>
<dbReference type="EMBL" id="CP072167">
    <property type="protein sequence ID" value="QYA08028.1"/>
    <property type="molecule type" value="Genomic_DNA"/>
</dbReference>
<dbReference type="EMBL" id="CP039691">
    <property type="protein sequence ID" value="QCI96551.1"/>
    <property type="molecule type" value="Genomic_DNA"/>
</dbReference>
<protein>
    <submittedName>
        <fullName evidence="1">DUF924 family protein</fullName>
    </submittedName>
</protein>
<evidence type="ECO:0000313" key="1">
    <source>
        <dbReference type="EMBL" id="QCI96551.1"/>
    </source>
</evidence>
<reference evidence="1 3" key="1">
    <citation type="submission" date="2019-04" db="EMBL/GenBank/DDBJ databases">
        <title>Complete genome sequence of Agrobacterium larrymoorei CFBP5473.</title>
        <authorList>
            <person name="Haryono M."/>
            <person name="Chou L."/>
            <person name="Lin Y.-C."/>
            <person name="Lai E.-M."/>
            <person name="Kuo C.-H."/>
        </authorList>
    </citation>
    <scope>NUCLEOTIDE SEQUENCE [LARGE SCALE GENOMIC DNA]</scope>
    <source>
        <strain evidence="1 3">CFBP5473</strain>
    </source>
</reference>
<reference evidence="2 4" key="2">
    <citation type="submission" date="2021-03" db="EMBL/GenBank/DDBJ databases">
        <title>Rapid diversification of plasmids in a genus of pathogenic and nitrogen fixing bacteria.</title>
        <authorList>
            <person name="Weisberg A.J."/>
            <person name="Miller M."/>
            <person name="Ream W."/>
            <person name="Grunwald N.J."/>
            <person name="Chang J.H."/>
        </authorList>
    </citation>
    <scope>NUCLEOTIDE SEQUENCE [LARGE SCALE GENOMIC DNA]</scope>
    <source>
        <strain evidence="2 4">AF3.44</strain>
    </source>
</reference>
<dbReference type="Gene3D" id="1.25.40.10">
    <property type="entry name" value="Tetratricopeptide repeat domain"/>
    <property type="match status" value="1"/>
</dbReference>
<keyword evidence="4" id="KW-1185">Reference proteome</keyword>
<dbReference type="RefSeq" id="WP_027674593.1">
    <property type="nucleotide sequence ID" value="NZ_CP039691.1"/>
</dbReference>
<dbReference type="SUPFAM" id="SSF48452">
    <property type="entry name" value="TPR-like"/>
    <property type="match status" value="1"/>
</dbReference>
<dbReference type="STRING" id="1367849.GCA_000518585_01777"/>
<dbReference type="Gene3D" id="1.20.58.320">
    <property type="entry name" value="TPR-like"/>
    <property type="match status" value="1"/>
</dbReference>
<accession>A0A4D7DKJ0</accession>
<dbReference type="Pfam" id="PF06041">
    <property type="entry name" value="DUF924"/>
    <property type="match status" value="1"/>
</dbReference>
<evidence type="ECO:0000313" key="2">
    <source>
        <dbReference type="EMBL" id="QYA08028.1"/>
    </source>
</evidence>